<dbReference type="HOGENOM" id="CLU_047141_0_0_1"/>
<organism evidence="1 2">
    <name type="scientific">Amanita muscaria (strain Koide BX008)</name>
    <dbReference type="NCBI Taxonomy" id="946122"/>
    <lineage>
        <taxon>Eukaryota</taxon>
        <taxon>Fungi</taxon>
        <taxon>Dikarya</taxon>
        <taxon>Basidiomycota</taxon>
        <taxon>Agaricomycotina</taxon>
        <taxon>Agaricomycetes</taxon>
        <taxon>Agaricomycetidae</taxon>
        <taxon>Agaricales</taxon>
        <taxon>Pluteineae</taxon>
        <taxon>Amanitaceae</taxon>
        <taxon>Amanita</taxon>
    </lineage>
</organism>
<proteinExistence type="predicted"/>
<dbReference type="Proteomes" id="UP000054549">
    <property type="component" value="Unassembled WGS sequence"/>
</dbReference>
<gene>
    <name evidence="1" type="ORF">M378DRAFT_14365</name>
</gene>
<dbReference type="OrthoDB" id="3264482at2759"/>
<name>A0A0C2WFA3_AMAMK</name>
<keyword evidence="2" id="KW-1185">Reference proteome</keyword>
<evidence type="ECO:0000313" key="1">
    <source>
        <dbReference type="EMBL" id="KIL60082.1"/>
    </source>
</evidence>
<evidence type="ECO:0000313" key="2">
    <source>
        <dbReference type="Proteomes" id="UP000054549"/>
    </source>
</evidence>
<dbReference type="EMBL" id="KN818304">
    <property type="protein sequence ID" value="KIL60082.1"/>
    <property type="molecule type" value="Genomic_DNA"/>
</dbReference>
<dbReference type="AlphaFoldDB" id="A0A0C2WFA3"/>
<dbReference type="InParanoid" id="A0A0C2WFA3"/>
<reference evidence="1 2" key="1">
    <citation type="submission" date="2014-04" db="EMBL/GenBank/DDBJ databases">
        <title>Evolutionary Origins and Diversification of the Mycorrhizal Mutualists.</title>
        <authorList>
            <consortium name="DOE Joint Genome Institute"/>
            <consortium name="Mycorrhizal Genomics Consortium"/>
            <person name="Kohler A."/>
            <person name="Kuo A."/>
            <person name="Nagy L.G."/>
            <person name="Floudas D."/>
            <person name="Copeland A."/>
            <person name="Barry K.W."/>
            <person name="Cichocki N."/>
            <person name="Veneault-Fourrey C."/>
            <person name="LaButti K."/>
            <person name="Lindquist E.A."/>
            <person name="Lipzen A."/>
            <person name="Lundell T."/>
            <person name="Morin E."/>
            <person name="Murat C."/>
            <person name="Riley R."/>
            <person name="Ohm R."/>
            <person name="Sun H."/>
            <person name="Tunlid A."/>
            <person name="Henrissat B."/>
            <person name="Grigoriev I.V."/>
            <person name="Hibbett D.S."/>
            <person name="Martin F."/>
        </authorList>
    </citation>
    <scope>NUCLEOTIDE SEQUENCE [LARGE SCALE GENOMIC DNA]</scope>
    <source>
        <strain evidence="1 2">Koide BX008</strain>
    </source>
</reference>
<accession>A0A0C2WFA3</accession>
<protein>
    <submittedName>
        <fullName evidence="1">Uncharacterized protein</fullName>
    </submittedName>
</protein>
<sequence>MNPPPMQLIVLDTGHASKRRRGEVKLTRHQLSDTIDAMSSLASPELAILRLFDHYDVDLDDLRRLLMGLYPFINMNYRMTQMTLNLGVEKGLDVSFSNVKYRDIAPRVGLQFELAGKDMPTIDIHRARIPTSLFKDIIGDVQIIMNLYGEPACYKNEEARSWFLGALFNRIVALFDSTVFNAAASVIPSVMTTRGQIRYRFSVFGGISLIVVEFHGLANERLAAIAQVIAECDACDYTNDQLDLPPRIFGILSDGSSFEFFVFNGSAKPAIFSHGIFHTTPGSKPYEKLFIKDYNAVPDATFIRSLRPICETFFYLFLLAYKAGVDRYAEQFAKDGITDSESYLNWSSAKECADEALLLAVDAAKKALAHEDALSIDQRMEEALKCLRESLMALPASHKTEFELLHAWDEEPEKFFYC</sequence>